<protein>
    <submittedName>
        <fullName evidence="2">WD40 domain-containing protein</fullName>
    </submittedName>
</protein>
<proteinExistence type="predicted"/>
<accession>A0A7J0GL48</accession>
<organism evidence="2 3">
    <name type="scientific">Actinidia rufa</name>
    <dbReference type="NCBI Taxonomy" id="165716"/>
    <lineage>
        <taxon>Eukaryota</taxon>
        <taxon>Viridiplantae</taxon>
        <taxon>Streptophyta</taxon>
        <taxon>Embryophyta</taxon>
        <taxon>Tracheophyta</taxon>
        <taxon>Spermatophyta</taxon>
        <taxon>Magnoliopsida</taxon>
        <taxon>eudicotyledons</taxon>
        <taxon>Gunneridae</taxon>
        <taxon>Pentapetalae</taxon>
        <taxon>asterids</taxon>
        <taxon>Ericales</taxon>
        <taxon>Actinidiaceae</taxon>
        <taxon>Actinidia</taxon>
    </lineage>
</organism>
<keyword evidence="3" id="KW-1185">Reference proteome</keyword>
<evidence type="ECO:0000259" key="1">
    <source>
        <dbReference type="Pfam" id="PF25437"/>
    </source>
</evidence>
<dbReference type="PANTHER" id="PTHR16266:SF17">
    <property type="entry name" value="BRWD3"/>
    <property type="match status" value="1"/>
</dbReference>
<dbReference type="GO" id="GO:0008360">
    <property type="term" value="P:regulation of cell shape"/>
    <property type="evidence" value="ECO:0007669"/>
    <property type="project" value="TreeGrafter"/>
</dbReference>
<dbReference type="GO" id="GO:0007010">
    <property type="term" value="P:cytoskeleton organization"/>
    <property type="evidence" value="ECO:0007669"/>
    <property type="project" value="TreeGrafter"/>
</dbReference>
<dbReference type="GO" id="GO:0005634">
    <property type="term" value="C:nucleus"/>
    <property type="evidence" value="ECO:0007669"/>
    <property type="project" value="TreeGrafter"/>
</dbReference>
<dbReference type="AlphaFoldDB" id="A0A7J0GL48"/>
<evidence type="ECO:0000313" key="3">
    <source>
        <dbReference type="Proteomes" id="UP000585474"/>
    </source>
</evidence>
<dbReference type="GO" id="GO:0006357">
    <property type="term" value="P:regulation of transcription by RNA polymerase II"/>
    <property type="evidence" value="ECO:0007669"/>
    <property type="project" value="TreeGrafter"/>
</dbReference>
<dbReference type="PANTHER" id="PTHR16266">
    <property type="entry name" value="WD REPEAT DOMAIN 9"/>
    <property type="match status" value="1"/>
</dbReference>
<evidence type="ECO:0000313" key="2">
    <source>
        <dbReference type="EMBL" id="GFZ11505.1"/>
    </source>
</evidence>
<dbReference type="OrthoDB" id="538223at2759"/>
<dbReference type="InterPro" id="IPR052060">
    <property type="entry name" value="Bromo_WD_repeat"/>
</dbReference>
<sequence>MALRKHAPPCDVTSVNMKSLSFSNKGNEKAHLTNPERSSMDTDVDIDLREVYFLIMHFLSAGPCHRTYGQFWNELLEHQLLPRRYPHVDKDHLVKLLKQLILHAATPSGDASGGGSSSAASVPTLLGTGSFSLLGYDQNKTNYATKEPQAYLRWPHMRADQVKGLCLREIGGGFTRHHRAPSIRAACYAIAKPSTMVQKMQNIIKLRGHLSAVYCGFACPNPGLSEVDACSSFAREALLCGKLSLLSASLWKVVISTYKVVVKPTLWETCWRLRGQPPSRGLGGRSGSTGSCGGNSRAHRSILLEYPPSGSESMDFSTFEIELLRSMMS</sequence>
<dbReference type="Pfam" id="PF25437">
    <property type="entry name" value="BRWD1_N"/>
    <property type="match status" value="1"/>
</dbReference>
<dbReference type="EMBL" id="BJWL01000022">
    <property type="protein sequence ID" value="GFZ11505.1"/>
    <property type="molecule type" value="Genomic_DNA"/>
</dbReference>
<dbReference type="InterPro" id="IPR057452">
    <property type="entry name" value="BRWD/PHIP_N"/>
</dbReference>
<reference evidence="2 3" key="1">
    <citation type="submission" date="2019-07" db="EMBL/GenBank/DDBJ databases">
        <title>De Novo Assembly of kiwifruit Actinidia rufa.</title>
        <authorList>
            <person name="Sugita-Konishi S."/>
            <person name="Sato K."/>
            <person name="Mori E."/>
            <person name="Abe Y."/>
            <person name="Kisaki G."/>
            <person name="Hamano K."/>
            <person name="Suezawa K."/>
            <person name="Otani M."/>
            <person name="Fukuda T."/>
            <person name="Manabe T."/>
            <person name="Gomi K."/>
            <person name="Tabuchi M."/>
            <person name="Akimitsu K."/>
            <person name="Kataoka I."/>
        </authorList>
    </citation>
    <scope>NUCLEOTIDE SEQUENCE [LARGE SCALE GENOMIC DNA]</scope>
    <source>
        <strain evidence="3">cv. Fuchu</strain>
    </source>
</reference>
<dbReference type="Proteomes" id="UP000585474">
    <property type="component" value="Unassembled WGS sequence"/>
</dbReference>
<gene>
    <name evidence="2" type="ORF">Acr_22g0009030</name>
</gene>
<name>A0A7J0GL48_9ERIC</name>
<feature type="domain" description="BRWD/PHIP N-terminal" evidence="1">
    <location>
        <begin position="37"/>
        <end position="85"/>
    </location>
</feature>
<comment type="caution">
    <text evidence="2">The sequence shown here is derived from an EMBL/GenBank/DDBJ whole genome shotgun (WGS) entry which is preliminary data.</text>
</comment>